<dbReference type="Gene3D" id="1.25.40.10">
    <property type="entry name" value="Tetratricopeptide repeat domain"/>
    <property type="match status" value="1"/>
</dbReference>
<sequence>MEAQILIDLMVRVGVRPDVISYNILIDGHCLVGGMDETMKLLGGMVSVGLKPNVVTYSILLHGFCKAGRIDDASSLFRETTELHLELSLIERYCTVYFRTGDFLKQRNSISV</sequence>
<comment type="similarity">
    <text evidence="1">Belongs to the PPR family. P subfamily.</text>
</comment>
<dbReference type="PROSITE" id="PS51375">
    <property type="entry name" value="PPR"/>
    <property type="match status" value="2"/>
</dbReference>
<protein>
    <recommendedName>
        <fullName evidence="6">Pentatricopeptide repeat-containing protein</fullName>
    </recommendedName>
</protein>
<evidence type="ECO:0000256" key="1">
    <source>
        <dbReference type="ARBA" id="ARBA00007626"/>
    </source>
</evidence>
<keyword evidence="3" id="KW-0809">Transit peptide</keyword>
<dbReference type="EMBL" id="GBRH01187086">
    <property type="protein sequence ID" value="JAE10810.1"/>
    <property type="molecule type" value="Transcribed_RNA"/>
</dbReference>
<accession>A0A0A9FCP6</accession>
<keyword evidence="2" id="KW-0677">Repeat</keyword>
<dbReference type="PANTHER" id="PTHR46128:SF358">
    <property type="entry name" value="TETRATRICOPEPTIDE REPEAT (TPR)-LIKE SUPERFAMILY PROTEIN"/>
    <property type="match status" value="1"/>
</dbReference>
<evidence type="ECO:0000256" key="3">
    <source>
        <dbReference type="ARBA" id="ARBA00022946"/>
    </source>
</evidence>
<dbReference type="Pfam" id="PF13041">
    <property type="entry name" value="PPR_2"/>
    <property type="match status" value="1"/>
</dbReference>
<dbReference type="PANTHER" id="PTHR46128">
    <property type="entry name" value="MITOCHONDRIAL GROUP I INTRON SPLICING FACTOR CCM1"/>
    <property type="match status" value="1"/>
</dbReference>
<name>A0A0A9FCP6_ARUDO</name>
<feature type="repeat" description="PPR" evidence="4">
    <location>
        <begin position="18"/>
        <end position="52"/>
    </location>
</feature>
<dbReference type="NCBIfam" id="TIGR00756">
    <property type="entry name" value="PPR"/>
    <property type="match status" value="2"/>
</dbReference>
<dbReference type="InterPro" id="IPR050872">
    <property type="entry name" value="PPR_P_subfamily"/>
</dbReference>
<evidence type="ECO:0000256" key="2">
    <source>
        <dbReference type="ARBA" id="ARBA00022737"/>
    </source>
</evidence>
<reference evidence="5" key="2">
    <citation type="journal article" date="2015" name="Data Brief">
        <title>Shoot transcriptome of the giant reed, Arundo donax.</title>
        <authorList>
            <person name="Barrero R.A."/>
            <person name="Guerrero F.D."/>
            <person name="Moolhuijzen P."/>
            <person name="Goolsby J.A."/>
            <person name="Tidwell J."/>
            <person name="Bellgard S.E."/>
            <person name="Bellgard M.I."/>
        </authorList>
    </citation>
    <scope>NUCLEOTIDE SEQUENCE</scope>
    <source>
        <tissue evidence="5">Shoot tissue taken approximately 20 cm above the soil surface</tissue>
    </source>
</reference>
<dbReference type="AlphaFoldDB" id="A0A0A9FCP6"/>
<evidence type="ECO:0000313" key="5">
    <source>
        <dbReference type="EMBL" id="JAE10810.1"/>
    </source>
</evidence>
<reference evidence="5" key="1">
    <citation type="submission" date="2014-09" db="EMBL/GenBank/DDBJ databases">
        <authorList>
            <person name="Magalhaes I.L.F."/>
            <person name="Oliveira U."/>
            <person name="Santos F.R."/>
            <person name="Vidigal T.H.D.A."/>
            <person name="Brescovit A.D."/>
            <person name="Santos A.J."/>
        </authorList>
    </citation>
    <scope>NUCLEOTIDE SEQUENCE</scope>
    <source>
        <tissue evidence="5">Shoot tissue taken approximately 20 cm above the soil surface</tissue>
    </source>
</reference>
<organism evidence="5">
    <name type="scientific">Arundo donax</name>
    <name type="common">Giant reed</name>
    <name type="synonym">Donax arundinaceus</name>
    <dbReference type="NCBI Taxonomy" id="35708"/>
    <lineage>
        <taxon>Eukaryota</taxon>
        <taxon>Viridiplantae</taxon>
        <taxon>Streptophyta</taxon>
        <taxon>Embryophyta</taxon>
        <taxon>Tracheophyta</taxon>
        <taxon>Spermatophyta</taxon>
        <taxon>Magnoliopsida</taxon>
        <taxon>Liliopsida</taxon>
        <taxon>Poales</taxon>
        <taxon>Poaceae</taxon>
        <taxon>PACMAD clade</taxon>
        <taxon>Arundinoideae</taxon>
        <taxon>Arundineae</taxon>
        <taxon>Arundo</taxon>
    </lineage>
</organism>
<dbReference type="InterPro" id="IPR011990">
    <property type="entry name" value="TPR-like_helical_dom_sf"/>
</dbReference>
<dbReference type="InterPro" id="IPR002885">
    <property type="entry name" value="PPR_rpt"/>
</dbReference>
<evidence type="ECO:0000256" key="4">
    <source>
        <dbReference type="PROSITE-ProRule" id="PRU00708"/>
    </source>
</evidence>
<proteinExistence type="inferred from homology"/>
<evidence type="ECO:0008006" key="6">
    <source>
        <dbReference type="Google" id="ProtNLM"/>
    </source>
</evidence>
<feature type="repeat" description="PPR" evidence="4">
    <location>
        <begin position="53"/>
        <end position="87"/>
    </location>
</feature>